<reference evidence="8 9" key="1">
    <citation type="submission" date="2018-07" db="EMBL/GenBank/DDBJ databases">
        <title>Section-level genome sequencing of Aspergillus section Nigri to investigate inter- and intra-species variation.</title>
        <authorList>
            <consortium name="DOE Joint Genome Institute"/>
            <person name="Vesth T.C."/>
            <person name="Nybo J.L."/>
            <person name="Theobald S."/>
            <person name="Frisvad J.C."/>
            <person name="Larsen T.O."/>
            <person name="Nielsen K.F."/>
            <person name="Hoof J.B."/>
            <person name="Brandl J."/>
            <person name="Salamov A."/>
            <person name="Riley R."/>
            <person name="Gladden J.M."/>
            <person name="Phatale P."/>
            <person name="Nielsen M.T."/>
            <person name="Lyhne E.K."/>
            <person name="Kogle M.E."/>
            <person name="Strasser K."/>
            <person name="McDonnell E."/>
            <person name="Barry K."/>
            <person name="Clum A."/>
            <person name="Chen C."/>
            <person name="Nolan M."/>
            <person name="Sandor L."/>
            <person name="Kuo A."/>
            <person name="Lipzen A."/>
            <person name="Hainaut M."/>
            <person name="Drula E."/>
            <person name="Tsang A."/>
            <person name="Magnuson J.K."/>
            <person name="Henrissat B."/>
            <person name="Wiebenga A."/>
            <person name="Simmons B.A."/>
            <person name="Makela M.R."/>
            <person name="De vries R.P."/>
            <person name="Grigoriev I.V."/>
            <person name="Mortensen U.H."/>
            <person name="Baker S.E."/>
            <person name="Andersen M.R."/>
        </authorList>
    </citation>
    <scope>NUCLEOTIDE SEQUENCE [LARGE SCALE GENOMIC DNA]</scope>
    <source>
        <strain evidence="8 9">ATCC 13157</strain>
    </source>
</reference>
<dbReference type="InterPro" id="IPR005828">
    <property type="entry name" value="MFS_sugar_transport-like"/>
</dbReference>
<dbReference type="Proteomes" id="UP000254937">
    <property type="component" value="Unassembled WGS sequence"/>
</dbReference>
<accession>A0A370P3S0</accession>
<dbReference type="PANTHER" id="PTHR48022">
    <property type="entry name" value="PLASTIDIC GLUCOSE TRANSPORTER 4"/>
    <property type="match status" value="1"/>
</dbReference>
<evidence type="ECO:0000256" key="1">
    <source>
        <dbReference type="ARBA" id="ARBA00004141"/>
    </source>
</evidence>
<dbReference type="InterPro" id="IPR050360">
    <property type="entry name" value="MFS_Sugar_Transporters"/>
</dbReference>
<organism evidence="8 9">
    <name type="scientific">Aspergillus phoenicis ATCC 13157</name>
    <dbReference type="NCBI Taxonomy" id="1353007"/>
    <lineage>
        <taxon>Eukaryota</taxon>
        <taxon>Fungi</taxon>
        <taxon>Dikarya</taxon>
        <taxon>Ascomycota</taxon>
        <taxon>Pezizomycotina</taxon>
        <taxon>Eurotiomycetes</taxon>
        <taxon>Eurotiomycetidae</taxon>
        <taxon>Eurotiales</taxon>
        <taxon>Aspergillaceae</taxon>
        <taxon>Aspergillus</taxon>
    </lineage>
</organism>
<protein>
    <submittedName>
        <fullName evidence="8">General substrate transporter</fullName>
    </submittedName>
</protein>
<evidence type="ECO:0000259" key="7">
    <source>
        <dbReference type="PROSITE" id="PS50850"/>
    </source>
</evidence>
<sequence>MPYKGKEGGLQVCACIQLSRDTGSFGSLQELPSFLRRFGSQDEEGEYELPTQRKSLMNSIPWIGKLVGCFLAEPLIERTGYRKAIIVTSVVQVIALIIEMTAKSWQQFTVGRNFEYLAVGLHTAQIAPSAVRGLLAGSITFVVALGNLWGSGVSRAYVDKIPTRGWLIPCAMQLIPAVNILSLVAFIPESPRWMLLKDKRDLALRNLEKLRSKDEVDNGYVAAEFEAIAEAIQAGYAQGDDSDSWWKIFSDPTNHGRRAWIVALLFIFQQTNGNQHSGYGSASFTYATVGQAMTIVGSLIWIFVMAYTGRRPLMIEGGLMCGVLLSIGAAPGSQDPPNQAEKSTVIANFPLLGTFTKISASNNAFLIGAEIGGVKMRKKIMAFGTANDVLAALLVTFAPPYLLASPSPDLGPKVGWIFAAAGYISGLYGFFFTPELKGRSLEEVDQMFEARLHAWDFKDFQTTGAGRRLVELERHDRTALEEGVSSIEHVERDKGQP</sequence>
<evidence type="ECO:0000256" key="5">
    <source>
        <dbReference type="ARBA" id="ARBA00023136"/>
    </source>
</evidence>
<dbReference type="InterPro" id="IPR036259">
    <property type="entry name" value="MFS_trans_sf"/>
</dbReference>
<gene>
    <name evidence="8" type="ORF">M752DRAFT_271667</name>
</gene>
<feature type="transmembrane region" description="Helical" evidence="6">
    <location>
        <begin position="125"/>
        <end position="145"/>
    </location>
</feature>
<evidence type="ECO:0000313" key="9">
    <source>
        <dbReference type="Proteomes" id="UP000254937"/>
    </source>
</evidence>
<dbReference type="SUPFAM" id="SSF103473">
    <property type="entry name" value="MFS general substrate transporter"/>
    <property type="match status" value="1"/>
</dbReference>
<dbReference type="Gene3D" id="1.20.1250.20">
    <property type="entry name" value="MFS general substrate transporter like domains"/>
    <property type="match status" value="1"/>
</dbReference>
<evidence type="ECO:0000313" key="8">
    <source>
        <dbReference type="EMBL" id="RDK36447.1"/>
    </source>
</evidence>
<dbReference type="PANTHER" id="PTHR48022:SF77">
    <property type="entry name" value="MAJOR FACILITATOR SUPERFAMILY (MFS) PROFILE DOMAIN-CONTAINING PROTEIN"/>
    <property type="match status" value="1"/>
</dbReference>
<feature type="transmembrane region" description="Helical" evidence="6">
    <location>
        <begin position="166"/>
        <end position="187"/>
    </location>
</feature>
<keyword evidence="3 6" id="KW-0812">Transmembrane</keyword>
<feature type="transmembrane region" description="Helical" evidence="6">
    <location>
        <begin position="380"/>
        <end position="402"/>
    </location>
</feature>
<dbReference type="GO" id="GO:0005351">
    <property type="term" value="F:carbohydrate:proton symporter activity"/>
    <property type="evidence" value="ECO:0007669"/>
    <property type="project" value="TreeGrafter"/>
</dbReference>
<dbReference type="PROSITE" id="PS50850">
    <property type="entry name" value="MFS"/>
    <property type="match status" value="1"/>
</dbReference>
<name>A0A370P3S0_ASPPH</name>
<feature type="transmembrane region" description="Helical" evidence="6">
    <location>
        <begin position="84"/>
        <end position="105"/>
    </location>
</feature>
<evidence type="ECO:0000256" key="4">
    <source>
        <dbReference type="ARBA" id="ARBA00022989"/>
    </source>
</evidence>
<dbReference type="GO" id="GO:0016020">
    <property type="term" value="C:membrane"/>
    <property type="evidence" value="ECO:0007669"/>
    <property type="project" value="UniProtKB-SubCell"/>
</dbReference>
<feature type="domain" description="Major facilitator superfamily (MFS) profile" evidence="7">
    <location>
        <begin position="1"/>
        <end position="437"/>
    </location>
</feature>
<dbReference type="Pfam" id="PF00083">
    <property type="entry name" value="Sugar_tr"/>
    <property type="match status" value="1"/>
</dbReference>
<evidence type="ECO:0000256" key="2">
    <source>
        <dbReference type="ARBA" id="ARBA00010992"/>
    </source>
</evidence>
<comment type="subcellular location">
    <subcellularLocation>
        <location evidence="1">Membrane</location>
        <topology evidence="1">Multi-pass membrane protein</topology>
    </subcellularLocation>
</comment>
<dbReference type="InterPro" id="IPR020846">
    <property type="entry name" value="MFS_dom"/>
</dbReference>
<dbReference type="AlphaFoldDB" id="A0A370P3S0"/>
<keyword evidence="4 6" id="KW-1133">Transmembrane helix</keyword>
<keyword evidence="9" id="KW-1185">Reference proteome</keyword>
<feature type="transmembrane region" description="Helical" evidence="6">
    <location>
        <begin position="414"/>
        <end position="432"/>
    </location>
</feature>
<evidence type="ECO:0000256" key="3">
    <source>
        <dbReference type="ARBA" id="ARBA00022692"/>
    </source>
</evidence>
<comment type="similarity">
    <text evidence="2">Belongs to the major facilitator superfamily. Sugar transporter (TC 2.A.1.1) family.</text>
</comment>
<keyword evidence="5 6" id="KW-0472">Membrane</keyword>
<evidence type="ECO:0000256" key="6">
    <source>
        <dbReference type="SAM" id="Phobius"/>
    </source>
</evidence>
<dbReference type="EMBL" id="KZ851882">
    <property type="protein sequence ID" value="RDK36447.1"/>
    <property type="molecule type" value="Genomic_DNA"/>
</dbReference>
<feature type="transmembrane region" description="Helical" evidence="6">
    <location>
        <begin position="284"/>
        <end position="306"/>
    </location>
</feature>
<proteinExistence type="inferred from homology"/>